<dbReference type="HOGENOM" id="CLU_3091104_0_0_1"/>
<dbReference type="Proteomes" id="UP000011115">
    <property type="component" value="Unassembled WGS sequence"/>
</dbReference>
<evidence type="ECO:0000313" key="1">
    <source>
        <dbReference type="EnsemblPlants" id="PGSC0003DMT400077212"/>
    </source>
</evidence>
<reference evidence="1" key="2">
    <citation type="submission" date="2015-06" db="UniProtKB">
        <authorList>
            <consortium name="EnsemblPlants"/>
        </authorList>
    </citation>
    <scope>IDENTIFICATION</scope>
    <source>
        <strain evidence="1">DM1-3 516 R44</strain>
    </source>
</reference>
<name>M1CY20_SOLTU</name>
<protein>
    <submittedName>
        <fullName evidence="1">Uncharacterized protein</fullName>
    </submittedName>
</protein>
<keyword evidence="2" id="KW-1185">Reference proteome</keyword>
<proteinExistence type="predicted"/>
<evidence type="ECO:0000313" key="2">
    <source>
        <dbReference type="Proteomes" id="UP000011115"/>
    </source>
</evidence>
<dbReference type="InParanoid" id="M1CY20"/>
<dbReference type="AlphaFoldDB" id="M1CY20"/>
<accession>M1CY20</accession>
<dbReference type="Gramene" id="PGSC0003DMT400077212">
    <property type="protein sequence ID" value="PGSC0003DMT400077212"/>
    <property type="gene ID" value="PGSC0003DMG400030031"/>
</dbReference>
<dbReference type="PaxDb" id="4113-PGSC0003DMT400077212"/>
<dbReference type="EnsemblPlants" id="PGSC0003DMT400077212">
    <property type="protein sequence ID" value="PGSC0003DMT400077212"/>
    <property type="gene ID" value="PGSC0003DMG400030031"/>
</dbReference>
<organism evidence="1 2">
    <name type="scientific">Solanum tuberosum</name>
    <name type="common">Potato</name>
    <dbReference type="NCBI Taxonomy" id="4113"/>
    <lineage>
        <taxon>Eukaryota</taxon>
        <taxon>Viridiplantae</taxon>
        <taxon>Streptophyta</taxon>
        <taxon>Embryophyta</taxon>
        <taxon>Tracheophyta</taxon>
        <taxon>Spermatophyta</taxon>
        <taxon>Magnoliopsida</taxon>
        <taxon>eudicotyledons</taxon>
        <taxon>Gunneridae</taxon>
        <taxon>Pentapetalae</taxon>
        <taxon>asterids</taxon>
        <taxon>lamiids</taxon>
        <taxon>Solanales</taxon>
        <taxon>Solanaceae</taxon>
        <taxon>Solanoideae</taxon>
        <taxon>Solaneae</taxon>
        <taxon>Solanum</taxon>
    </lineage>
</organism>
<sequence>MFSWNWWCYRRIDRYLPTFVNHGSQLGLVTGSGLVEQKLNHSTLHQFCDNES</sequence>
<reference evidence="2" key="1">
    <citation type="journal article" date="2011" name="Nature">
        <title>Genome sequence and analysis of the tuber crop potato.</title>
        <authorList>
            <consortium name="The Potato Genome Sequencing Consortium"/>
        </authorList>
    </citation>
    <scope>NUCLEOTIDE SEQUENCE [LARGE SCALE GENOMIC DNA]</scope>
    <source>
        <strain evidence="2">cv. DM1-3 516 R44</strain>
    </source>
</reference>